<dbReference type="HOGENOM" id="CLU_3316827_0_0_9"/>
<reference evidence="2 3" key="1">
    <citation type="submission" date="2009-04" db="EMBL/GenBank/DDBJ databases">
        <authorList>
            <person name="Qin X."/>
            <person name="Bachman B."/>
            <person name="Battles P."/>
            <person name="Bell A."/>
            <person name="Bess C."/>
            <person name="Bickham C."/>
            <person name="Chaboub L."/>
            <person name="Chen D."/>
            <person name="Coyle M."/>
            <person name="Deiros D.R."/>
            <person name="Dinh H."/>
            <person name="Forbes L."/>
            <person name="Fowler G."/>
            <person name="Francisco L."/>
            <person name="Fu Q."/>
            <person name="Gubbala S."/>
            <person name="Hale W."/>
            <person name="Han Y."/>
            <person name="Hemphill L."/>
            <person name="Highlander S.K."/>
            <person name="Hirani K."/>
            <person name="Hogues M."/>
            <person name="Jackson L."/>
            <person name="Jakkamsetti A."/>
            <person name="Javaid M."/>
            <person name="Jiang H."/>
            <person name="Korchina V."/>
            <person name="Kovar C."/>
            <person name="Lara F."/>
            <person name="Lee S."/>
            <person name="Mata R."/>
            <person name="Mathew T."/>
            <person name="Moen C."/>
            <person name="Morales K."/>
            <person name="Munidasa M."/>
            <person name="Nazareth L."/>
            <person name="Ngo R."/>
            <person name="Nguyen L."/>
            <person name="Okwuonu G."/>
            <person name="Ongeri F."/>
            <person name="Patil S."/>
            <person name="Petrosino J."/>
            <person name="Pham C."/>
            <person name="Pham P."/>
            <person name="Pu L.-L."/>
            <person name="Puazo M."/>
            <person name="Raj R."/>
            <person name="Reid J."/>
            <person name="Rouhana J."/>
            <person name="Saada N."/>
            <person name="Shang Y."/>
            <person name="Simmons D."/>
            <person name="Thornton R."/>
            <person name="Warren J."/>
            <person name="Weissenberger G."/>
            <person name="Zhang J."/>
            <person name="Zhang L."/>
            <person name="Zhou C."/>
            <person name="Zhu D."/>
            <person name="Muzny D."/>
            <person name="Worley K."/>
            <person name="Gibbs R."/>
        </authorList>
    </citation>
    <scope>NUCLEOTIDE SEQUENCE [LARGE SCALE GENOMIC DNA]</scope>
    <source>
        <strain evidence="2 3">ATCC 43531</strain>
    </source>
</reference>
<organism evidence="2 3">
    <name type="scientific">Selenomonas flueggei ATCC 43531</name>
    <dbReference type="NCBI Taxonomy" id="638302"/>
    <lineage>
        <taxon>Bacteria</taxon>
        <taxon>Bacillati</taxon>
        <taxon>Bacillota</taxon>
        <taxon>Negativicutes</taxon>
        <taxon>Selenomonadales</taxon>
        <taxon>Selenomonadaceae</taxon>
        <taxon>Selenomonas</taxon>
    </lineage>
</organism>
<keyword evidence="3" id="KW-1185">Reference proteome</keyword>
<feature type="domain" description="HTH cro/C1-type" evidence="1">
    <location>
        <begin position="1"/>
        <end position="28"/>
    </location>
</feature>
<dbReference type="Proteomes" id="UP000005309">
    <property type="component" value="Unassembled WGS sequence"/>
</dbReference>
<dbReference type="EMBL" id="ACLA01000020">
    <property type="protein sequence ID" value="EEQ48477.1"/>
    <property type="molecule type" value="Genomic_DNA"/>
</dbReference>
<accession>C4V4L3</accession>
<dbReference type="AlphaFoldDB" id="C4V4L3"/>
<name>C4V4L3_9FIRM</name>
<evidence type="ECO:0000313" key="3">
    <source>
        <dbReference type="Proteomes" id="UP000005309"/>
    </source>
</evidence>
<dbReference type="Pfam" id="PF01381">
    <property type="entry name" value="HTH_3"/>
    <property type="match status" value="1"/>
</dbReference>
<evidence type="ECO:0000313" key="2">
    <source>
        <dbReference type="EMBL" id="EEQ48477.1"/>
    </source>
</evidence>
<protein>
    <recommendedName>
        <fullName evidence="1">HTH cro/C1-type domain-containing protein</fullName>
    </recommendedName>
</protein>
<comment type="caution">
    <text evidence="2">The sequence shown here is derived from an EMBL/GenBank/DDBJ whole genome shotgun (WGS) entry which is preliminary data.</text>
</comment>
<dbReference type="OrthoDB" id="2235548at2"/>
<dbReference type="RefSeq" id="WP_006690191.1">
    <property type="nucleotide sequence ID" value="NZ_GG694006.1"/>
</dbReference>
<sequence>MSGVTQPVISRVEQGTTSPNIATVQLLVSLGKELRQPLL</sequence>
<gene>
    <name evidence="2" type="ORF">HMPREF0908_1457</name>
</gene>
<dbReference type="InterPro" id="IPR001387">
    <property type="entry name" value="Cro/C1-type_HTH"/>
</dbReference>
<evidence type="ECO:0000259" key="1">
    <source>
        <dbReference type="Pfam" id="PF01381"/>
    </source>
</evidence>
<proteinExistence type="predicted"/>
<dbReference type="STRING" id="638302.HMPREF0908_1457"/>